<accession>A0A8S3Z616</accession>
<evidence type="ECO:0000259" key="2">
    <source>
        <dbReference type="Pfam" id="PF11838"/>
    </source>
</evidence>
<dbReference type="GO" id="GO:0006508">
    <property type="term" value="P:proteolysis"/>
    <property type="evidence" value="ECO:0007669"/>
    <property type="project" value="TreeGrafter"/>
</dbReference>
<dbReference type="EMBL" id="CAJHNH020001824">
    <property type="protein sequence ID" value="CAG5124609.1"/>
    <property type="molecule type" value="Genomic_DNA"/>
</dbReference>
<organism evidence="3 4">
    <name type="scientific">Candidula unifasciata</name>
    <dbReference type="NCBI Taxonomy" id="100452"/>
    <lineage>
        <taxon>Eukaryota</taxon>
        <taxon>Metazoa</taxon>
        <taxon>Spiralia</taxon>
        <taxon>Lophotrochozoa</taxon>
        <taxon>Mollusca</taxon>
        <taxon>Gastropoda</taxon>
        <taxon>Heterobranchia</taxon>
        <taxon>Euthyneura</taxon>
        <taxon>Panpulmonata</taxon>
        <taxon>Eupulmonata</taxon>
        <taxon>Stylommatophora</taxon>
        <taxon>Helicina</taxon>
        <taxon>Helicoidea</taxon>
        <taxon>Geomitridae</taxon>
        <taxon>Candidula</taxon>
    </lineage>
</organism>
<dbReference type="PANTHER" id="PTHR11533:SF294">
    <property type="entry name" value="THYROTROPIN-RELEASING HORMONE-DEGRADING ECTOENZYME"/>
    <property type="match status" value="1"/>
</dbReference>
<dbReference type="OrthoDB" id="510539at2759"/>
<sequence>MYNEIDVASEKASLLSAMSCSKEQWILYHYMELILEPDSPIRKQDALSVISSVARNNLGRRLAWDFFRGRYDVLKEQFGTSFAWRNVISAITESFNTEFHLKEVTAFKESQSGNLGSGERAFEQGIEKVHSNIRWMNLNIPIITQWLRDQNYLS</sequence>
<dbReference type="GO" id="GO:0005615">
    <property type="term" value="C:extracellular space"/>
    <property type="evidence" value="ECO:0007669"/>
    <property type="project" value="TreeGrafter"/>
</dbReference>
<reference evidence="3" key="1">
    <citation type="submission" date="2021-04" db="EMBL/GenBank/DDBJ databases">
        <authorList>
            <consortium name="Molecular Ecology Group"/>
        </authorList>
    </citation>
    <scope>NUCLEOTIDE SEQUENCE</scope>
</reference>
<dbReference type="Pfam" id="PF11838">
    <property type="entry name" value="ERAP1_C"/>
    <property type="match status" value="1"/>
</dbReference>
<evidence type="ECO:0000313" key="4">
    <source>
        <dbReference type="Proteomes" id="UP000678393"/>
    </source>
</evidence>
<dbReference type="GO" id="GO:0043171">
    <property type="term" value="P:peptide catabolic process"/>
    <property type="evidence" value="ECO:0007669"/>
    <property type="project" value="TreeGrafter"/>
</dbReference>
<dbReference type="InterPro" id="IPR024571">
    <property type="entry name" value="ERAP1-like_C_dom"/>
</dbReference>
<dbReference type="InterPro" id="IPR050344">
    <property type="entry name" value="Peptidase_M1_aminopeptidases"/>
</dbReference>
<dbReference type="GO" id="GO:0008270">
    <property type="term" value="F:zinc ion binding"/>
    <property type="evidence" value="ECO:0007669"/>
    <property type="project" value="TreeGrafter"/>
</dbReference>
<protein>
    <recommendedName>
        <fullName evidence="2">ERAP1-like C-terminal domain-containing protein</fullName>
    </recommendedName>
</protein>
<dbReference type="GO" id="GO:0070006">
    <property type="term" value="F:metalloaminopeptidase activity"/>
    <property type="evidence" value="ECO:0007669"/>
    <property type="project" value="TreeGrafter"/>
</dbReference>
<keyword evidence="4" id="KW-1185">Reference proteome</keyword>
<gene>
    <name evidence="3" type="ORF">CUNI_LOCUS10167</name>
</gene>
<dbReference type="Proteomes" id="UP000678393">
    <property type="component" value="Unassembled WGS sequence"/>
</dbReference>
<dbReference type="GO" id="GO:0005737">
    <property type="term" value="C:cytoplasm"/>
    <property type="evidence" value="ECO:0007669"/>
    <property type="project" value="TreeGrafter"/>
</dbReference>
<dbReference type="AlphaFoldDB" id="A0A8S3Z616"/>
<dbReference type="GO" id="GO:0042277">
    <property type="term" value="F:peptide binding"/>
    <property type="evidence" value="ECO:0007669"/>
    <property type="project" value="TreeGrafter"/>
</dbReference>
<feature type="domain" description="ERAP1-like C-terminal" evidence="2">
    <location>
        <begin position="2"/>
        <end position="130"/>
    </location>
</feature>
<dbReference type="Gene3D" id="1.25.50.20">
    <property type="match status" value="1"/>
</dbReference>
<evidence type="ECO:0000313" key="3">
    <source>
        <dbReference type="EMBL" id="CAG5124609.1"/>
    </source>
</evidence>
<comment type="caution">
    <text evidence="3">The sequence shown here is derived from an EMBL/GenBank/DDBJ whole genome shotgun (WGS) entry which is preliminary data.</text>
</comment>
<comment type="similarity">
    <text evidence="1">Belongs to the peptidase M1 family.</text>
</comment>
<dbReference type="GO" id="GO:0016020">
    <property type="term" value="C:membrane"/>
    <property type="evidence" value="ECO:0007669"/>
    <property type="project" value="TreeGrafter"/>
</dbReference>
<dbReference type="PANTHER" id="PTHR11533">
    <property type="entry name" value="PROTEASE M1 ZINC METALLOPROTEASE"/>
    <property type="match status" value="1"/>
</dbReference>
<name>A0A8S3Z616_9EUPU</name>
<evidence type="ECO:0000256" key="1">
    <source>
        <dbReference type="ARBA" id="ARBA00010136"/>
    </source>
</evidence>
<proteinExistence type="inferred from homology"/>